<evidence type="ECO:0000313" key="3">
    <source>
        <dbReference type="Proteomes" id="UP000323917"/>
    </source>
</evidence>
<keyword evidence="1" id="KW-0812">Transmembrane</keyword>
<dbReference type="OrthoDB" id="9835371at2"/>
<sequence length="200" mass="22159">MIRTFLEYQIQRALDKSPELPAWLRVVLRLSPHLRQFADDSRQLDSLLHSGARARHESLFEATGQSPRVELARLSAAKHDRALIGWLSAAALAASLAIAFLAHRATERHSNAEHARFLTQQFAAVPEGMTMILNQAVNNSQLPRYNPLAQLKLPESNVFANVSASTQASLKTQVDSVITPWQSLGEQFLSEWTPTGEPGT</sequence>
<keyword evidence="1" id="KW-1133">Transmembrane helix</keyword>
<dbReference type="AlphaFoldDB" id="A0A5B9QUD8"/>
<reference evidence="2 3" key="1">
    <citation type="submission" date="2019-08" db="EMBL/GenBank/DDBJ databases">
        <title>Deep-cultivation of Planctomycetes and their phenomic and genomic characterization uncovers novel biology.</title>
        <authorList>
            <person name="Wiegand S."/>
            <person name="Jogler M."/>
            <person name="Boedeker C."/>
            <person name="Pinto D."/>
            <person name="Vollmers J."/>
            <person name="Rivas-Marin E."/>
            <person name="Kohn T."/>
            <person name="Peeters S.H."/>
            <person name="Heuer A."/>
            <person name="Rast P."/>
            <person name="Oberbeckmann S."/>
            <person name="Bunk B."/>
            <person name="Jeske O."/>
            <person name="Meyerdierks A."/>
            <person name="Storesund J.E."/>
            <person name="Kallscheuer N."/>
            <person name="Luecker S."/>
            <person name="Lage O.M."/>
            <person name="Pohl T."/>
            <person name="Merkel B.J."/>
            <person name="Hornburger P."/>
            <person name="Mueller R.-W."/>
            <person name="Bruemmer F."/>
            <person name="Labrenz M."/>
            <person name="Spormann A.M."/>
            <person name="Op den Camp H."/>
            <person name="Overmann J."/>
            <person name="Amann R."/>
            <person name="Jetten M.S.M."/>
            <person name="Mascher T."/>
            <person name="Medema M.H."/>
            <person name="Devos D.P."/>
            <person name="Kaster A.-K."/>
            <person name="Ovreas L."/>
            <person name="Rohde M."/>
            <person name="Galperin M.Y."/>
            <person name="Jogler C."/>
        </authorList>
    </citation>
    <scope>NUCLEOTIDE SEQUENCE [LARGE SCALE GENOMIC DNA]</scope>
    <source>
        <strain evidence="2 3">Pr1d</strain>
    </source>
</reference>
<feature type="transmembrane region" description="Helical" evidence="1">
    <location>
        <begin position="83"/>
        <end position="102"/>
    </location>
</feature>
<evidence type="ECO:0000256" key="1">
    <source>
        <dbReference type="SAM" id="Phobius"/>
    </source>
</evidence>
<dbReference type="RefSeq" id="WP_148075759.1">
    <property type="nucleotide sequence ID" value="NZ_CP042913.1"/>
</dbReference>
<proteinExistence type="predicted"/>
<name>A0A5B9QUD8_9BACT</name>
<evidence type="ECO:0000313" key="2">
    <source>
        <dbReference type="EMBL" id="QEG37533.1"/>
    </source>
</evidence>
<dbReference type="Proteomes" id="UP000323917">
    <property type="component" value="Chromosome"/>
</dbReference>
<accession>A0A5B9QUD8</accession>
<protein>
    <submittedName>
        <fullName evidence="2">Uncharacterized protein</fullName>
    </submittedName>
</protein>
<gene>
    <name evidence="2" type="ORF">Pr1d_48790</name>
</gene>
<keyword evidence="1" id="KW-0472">Membrane</keyword>
<dbReference type="KEGG" id="bgok:Pr1d_48790"/>
<organism evidence="2 3">
    <name type="scientific">Bythopirellula goksoeyrii</name>
    <dbReference type="NCBI Taxonomy" id="1400387"/>
    <lineage>
        <taxon>Bacteria</taxon>
        <taxon>Pseudomonadati</taxon>
        <taxon>Planctomycetota</taxon>
        <taxon>Planctomycetia</taxon>
        <taxon>Pirellulales</taxon>
        <taxon>Lacipirellulaceae</taxon>
        <taxon>Bythopirellula</taxon>
    </lineage>
</organism>
<keyword evidence="3" id="KW-1185">Reference proteome</keyword>
<dbReference type="EMBL" id="CP042913">
    <property type="protein sequence ID" value="QEG37533.1"/>
    <property type="molecule type" value="Genomic_DNA"/>
</dbReference>